<protein>
    <submittedName>
        <fullName evidence="3">Transposase</fullName>
    </submittedName>
</protein>
<evidence type="ECO:0000313" key="4">
    <source>
        <dbReference type="Proteomes" id="UP000214646"/>
    </source>
</evidence>
<comment type="caution">
    <text evidence="3">The sequence shown here is derived from an EMBL/GenBank/DDBJ whole genome shotgun (WGS) entry which is preliminary data.</text>
</comment>
<evidence type="ECO:0000259" key="2">
    <source>
        <dbReference type="Pfam" id="PF13592"/>
    </source>
</evidence>
<feature type="domain" description="Winged helix-turn helix" evidence="2">
    <location>
        <begin position="2"/>
        <end position="53"/>
    </location>
</feature>
<dbReference type="PANTHER" id="PTHR46564:SF1">
    <property type="entry name" value="TRANSPOSASE"/>
    <property type="match status" value="1"/>
</dbReference>
<dbReference type="GO" id="GO:0003676">
    <property type="term" value="F:nucleic acid binding"/>
    <property type="evidence" value="ECO:0007669"/>
    <property type="project" value="InterPro"/>
</dbReference>
<sequence length="251" mass="29168">MKKLGQWVSNALQREVSRSTLQKMLRKAKLSWKKCKKILGKRNPQKRAAFMEQFLGVYDQVVNQEIVLIDIDEAHFHRDLEVGYSWGPIGERIWQKSDCPLLSERINGYGAYNFSDGECFLWADGACNKESTAEFLQRVADWVPKDGRRVVVIWDGAPWHRAQLVQQAAQDLDIELVPLSGYRPDFNPIEGLWKWMRKEVTQLFCHPNLKALFDACQAFVETINKNPLQVINRLWPKFELDPEEEKLGFST</sequence>
<dbReference type="Pfam" id="PF13592">
    <property type="entry name" value="HTH_33"/>
    <property type="match status" value="1"/>
</dbReference>
<feature type="domain" description="Tc1-like transposase DDE" evidence="1">
    <location>
        <begin position="71"/>
        <end position="202"/>
    </location>
</feature>
<keyword evidence="4" id="KW-1185">Reference proteome</keyword>
<dbReference type="InterPro" id="IPR025959">
    <property type="entry name" value="Winged_HTH_dom"/>
</dbReference>
<dbReference type="AlphaFoldDB" id="A0A225CZN8"/>
<name>A0A225CZN8_9BACT</name>
<dbReference type="EMBL" id="NIDE01000020">
    <property type="protein sequence ID" value="OWK34143.1"/>
    <property type="molecule type" value="Genomic_DNA"/>
</dbReference>
<organism evidence="3 4">
    <name type="scientific">Fimbriiglobus ruber</name>
    <dbReference type="NCBI Taxonomy" id="1908690"/>
    <lineage>
        <taxon>Bacteria</taxon>
        <taxon>Pseudomonadati</taxon>
        <taxon>Planctomycetota</taxon>
        <taxon>Planctomycetia</taxon>
        <taxon>Gemmatales</taxon>
        <taxon>Gemmataceae</taxon>
        <taxon>Fimbriiglobus</taxon>
    </lineage>
</organism>
<dbReference type="NCBIfam" id="NF033545">
    <property type="entry name" value="transpos_IS630"/>
    <property type="match status" value="1"/>
</dbReference>
<evidence type="ECO:0000259" key="1">
    <source>
        <dbReference type="Pfam" id="PF13358"/>
    </source>
</evidence>
<dbReference type="SUPFAM" id="SSF53098">
    <property type="entry name" value="Ribonuclease H-like"/>
    <property type="match status" value="1"/>
</dbReference>
<proteinExistence type="predicted"/>
<reference evidence="4" key="1">
    <citation type="submission" date="2017-06" db="EMBL/GenBank/DDBJ databases">
        <title>Genome analysis of Fimbriiglobus ruber SP5, the first member of the order Planctomycetales with confirmed chitinolytic capability.</title>
        <authorList>
            <person name="Ravin N.V."/>
            <person name="Rakitin A.L."/>
            <person name="Ivanova A.A."/>
            <person name="Beletsky A.V."/>
            <person name="Kulichevskaya I.S."/>
            <person name="Mardanov A.V."/>
            <person name="Dedysh S.N."/>
        </authorList>
    </citation>
    <scope>NUCLEOTIDE SEQUENCE [LARGE SCALE GENOMIC DNA]</scope>
    <source>
        <strain evidence="4">SP5</strain>
    </source>
</reference>
<dbReference type="Gene3D" id="3.30.420.10">
    <property type="entry name" value="Ribonuclease H-like superfamily/Ribonuclease H"/>
    <property type="match status" value="1"/>
</dbReference>
<dbReference type="InterPro" id="IPR047655">
    <property type="entry name" value="Transpos_IS630-like"/>
</dbReference>
<evidence type="ECO:0000313" key="3">
    <source>
        <dbReference type="EMBL" id="OWK34143.1"/>
    </source>
</evidence>
<dbReference type="PANTHER" id="PTHR46564">
    <property type="entry name" value="TRANSPOSASE"/>
    <property type="match status" value="1"/>
</dbReference>
<gene>
    <name evidence="3" type="ORF">FRUB_10114</name>
</gene>
<dbReference type="InterPro" id="IPR038717">
    <property type="entry name" value="Tc1-like_DDE_dom"/>
</dbReference>
<dbReference type="Pfam" id="PF13358">
    <property type="entry name" value="DDE_3"/>
    <property type="match status" value="1"/>
</dbReference>
<dbReference type="InterPro" id="IPR036397">
    <property type="entry name" value="RNaseH_sf"/>
</dbReference>
<dbReference type="InterPro" id="IPR012337">
    <property type="entry name" value="RNaseH-like_sf"/>
</dbReference>
<accession>A0A225CZN8</accession>
<dbReference type="Proteomes" id="UP000214646">
    <property type="component" value="Unassembled WGS sequence"/>
</dbReference>